<dbReference type="Proteomes" id="UP000501534">
    <property type="component" value="Chromosome"/>
</dbReference>
<dbReference type="AlphaFoldDB" id="A0A6M4GUJ3"/>
<feature type="signal peptide" evidence="1">
    <location>
        <begin position="1"/>
        <end position="22"/>
    </location>
</feature>
<proteinExistence type="predicted"/>
<feature type="chain" id="PRO_5026887346" evidence="1">
    <location>
        <begin position="23"/>
        <end position="144"/>
    </location>
</feature>
<dbReference type="KEGG" id="uru:DSM104443_02060"/>
<evidence type="ECO:0000256" key="1">
    <source>
        <dbReference type="SAM" id="SignalP"/>
    </source>
</evidence>
<dbReference type="PANTHER" id="PTHR37691">
    <property type="entry name" value="BLR3518 PROTEIN"/>
    <property type="match status" value="1"/>
</dbReference>
<keyword evidence="3" id="KW-1185">Reference proteome</keyword>
<dbReference type="InterPro" id="IPR027396">
    <property type="entry name" value="DsrEFH-like"/>
</dbReference>
<dbReference type="EMBL" id="CP053069">
    <property type="protein sequence ID" value="QJR10990.1"/>
    <property type="molecule type" value="Genomic_DNA"/>
</dbReference>
<evidence type="ECO:0000313" key="2">
    <source>
        <dbReference type="EMBL" id="QJR10990.1"/>
    </source>
</evidence>
<accession>A0A6M4GUJ3</accession>
<dbReference type="PANTHER" id="PTHR37691:SF1">
    <property type="entry name" value="BLR3518 PROTEIN"/>
    <property type="match status" value="1"/>
</dbReference>
<keyword evidence="1" id="KW-0732">Signal</keyword>
<sequence length="144" mass="15505">MRTWKLPLLAALLAFASLFAGAAPGDPVKVVYHMNEGVDKAPQMLRNIRNHLTADPKAKIVVVSHAAGINFLLKDAKDANGNPFEVAVQDLVSKGVVFDVCAFTLQSRNLDPKTAVIEEAKLVPSGVAEVARLQAQEGFVYLKP</sequence>
<dbReference type="Gene3D" id="3.40.1260.10">
    <property type="entry name" value="DsrEFH-like"/>
    <property type="match status" value="1"/>
</dbReference>
<dbReference type="RefSeq" id="WP_171091942.1">
    <property type="nucleotide sequence ID" value="NZ_CP053069.1"/>
</dbReference>
<name>A0A6M4GUJ3_9PROT</name>
<reference evidence="2 3" key="1">
    <citation type="submission" date="2020-04" db="EMBL/GenBank/DDBJ databases">
        <title>Usitatibacter rugosus gen. nov., sp. nov. and Usitatibacter palustris sp. nov., novel members of Usitatibacteraceae fam. nov. within the order Nitrosomonadales isolated from soil.</title>
        <authorList>
            <person name="Huber K.J."/>
            <person name="Neumann-Schaal M."/>
            <person name="Geppert A."/>
            <person name="Luckner M."/>
            <person name="Wanner G."/>
            <person name="Overmann J."/>
        </authorList>
    </citation>
    <scope>NUCLEOTIDE SEQUENCE [LARGE SCALE GENOMIC DNA]</scope>
    <source>
        <strain evidence="2 3">0125_3</strain>
    </source>
</reference>
<dbReference type="SUPFAM" id="SSF75169">
    <property type="entry name" value="DsrEFH-like"/>
    <property type="match status" value="1"/>
</dbReference>
<protein>
    <submittedName>
        <fullName evidence="2">Uncharacterized protein</fullName>
    </submittedName>
</protein>
<dbReference type="Pfam" id="PF02635">
    <property type="entry name" value="DsrE"/>
    <property type="match status" value="1"/>
</dbReference>
<gene>
    <name evidence="2" type="ORF">DSM104443_02060</name>
</gene>
<evidence type="ECO:0000313" key="3">
    <source>
        <dbReference type="Proteomes" id="UP000501534"/>
    </source>
</evidence>
<dbReference type="InterPro" id="IPR003787">
    <property type="entry name" value="Sulphur_relay_DsrE/F-like"/>
</dbReference>
<organism evidence="2 3">
    <name type="scientific">Usitatibacter rugosus</name>
    <dbReference type="NCBI Taxonomy" id="2732067"/>
    <lineage>
        <taxon>Bacteria</taxon>
        <taxon>Pseudomonadati</taxon>
        <taxon>Pseudomonadota</taxon>
        <taxon>Betaproteobacteria</taxon>
        <taxon>Nitrosomonadales</taxon>
        <taxon>Usitatibacteraceae</taxon>
        <taxon>Usitatibacter</taxon>
    </lineage>
</organism>